<dbReference type="PANTHER" id="PTHR46060:SF1">
    <property type="entry name" value="MARINER MOS1 TRANSPOSASE-LIKE PROTEIN"/>
    <property type="match status" value="1"/>
</dbReference>
<protein>
    <submittedName>
        <fullName evidence="1">Transposase</fullName>
    </submittedName>
</protein>
<gene>
    <name evidence="1" type="ORF">ElyMa_000585400</name>
</gene>
<dbReference type="EMBL" id="BMAT01001142">
    <property type="protein sequence ID" value="GFR80601.1"/>
    <property type="molecule type" value="Genomic_DNA"/>
</dbReference>
<sequence>MDIGNVLLLHDNARTHTSIRTKEKIASFGWTTLPYPSYSPDLAPCDYHLFGPVKKGLRDKHNDNEEVKSAVKTWLKERPIQFYKAGIRALVKRCNTALERGGDYVEKLKFNHHKVIFILMHFDVFSTKRSPTAHKKALF</sequence>
<dbReference type="AlphaFoldDB" id="A0AAV4G7C4"/>
<evidence type="ECO:0000313" key="2">
    <source>
        <dbReference type="Proteomes" id="UP000762676"/>
    </source>
</evidence>
<dbReference type="InterPro" id="IPR036397">
    <property type="entry name" value="RNaseH_sf"/>
</dbReference>
<comment type="caution">
    <text evidence="1">The sequence shown here is derived from an EMBL/GenBank/DDBJ whole genome shotgun (WGS) entry which is preliminary data.</text>
</comment>
<keyword evidence="2" id="KW-1185">Reference proteome</keyword>
<accession>A0AAV4G7C4</accession>
<reference evidence="1 2" key="1">
    <citation type="journal article" date="2021" name="Elife">
        <title>Chloroplast acquisition without the gene transfer in kleptoplastic sea slugs, Plakobranchus ocellatus.</title>
        <authorList>
            <person name="Maeda T."/>
            <person name="Takahashi S."/>
            <person name="Yoshida T."/>
            <person name="Shimamura S."/>
            <person name="Takaki Y."/>
            <person name="Nagai Y."/>
            <person name="Toyoda A."/>
            <person name="Suzuki Y."/>
            <person name="Arimoto A."/>
            <person name="Ishii H."/>
            <person name="Satoh N."/>
            <person name="Nishiyama T."/>
            <person name="Hasebe M."/>
            <person name="Maruyama T."/>
            <person name="Minagawa J."/>
            <person name="Obokata J."/>
            <person name="Shigenobu S."/>
        </authorList>
    </citation>
    <scope>NUCLEOTIDE SEQUENCE [LARGE SCALE GENOMIC DNA]</scope>
</reference>
<name>A0AAV4G7C4_9GAST</name>
<dbReference type="Gene3D" id="3.30.420.10">
    <property type="entry name" value="Ribonuclease H-like superfamily/Ribonuclease H"/>
    <property type="match status" value="1"/>
</dbReference>
<organism evidence="1 2">
    <name type="scientific">Elysia marginata</name>
    <dbReference type="NCBI Taxonomy" id="1093978"/>
    <lineage>
        <taxon>Eukaryota</taxon>
        <taxon>Metazoa</taxon>
        <taxon>Spiralia</taxon>
        <taxon>Lophotrochozoa</taxon>
        <taxon>Mollusca</taxon>
        <taxon>Gastropoda</taxon>
        <taxon>Heterobranchia</taxon>
        <taxon>Euthyneura</taxon>
        <taxon>Panpulmonata</taxon>
        <taxon>Sacoglossa</taxon>
        <taxon>Placobranchoidea</taxon>
        <taxon>Plakobranchidae</taxon>
        <taxon>Elysia</taxon>
    </lineage>
</organism>
<proteinExistence type="predicted"/>
<evidence type="ECO:0000313" key="1">
    <source>
        <dbReference type="EMBL" id="GFR80601.1"/>
    </source>
</evidence>
<dbReference type="PANTHER" id="PTHR46060">
    <property type="entry name" value="MARINER MOS1 TRANSPOSASE-LIKE PROTEIN"/>
    <property type="match status" value="1"/>
</dbReference>
<dbReference type="GO" id="GO:0003676">
    <property type="term" value="F:nucleic acid binding"/>
    <property type="evidence" value="ECO:0007669"/>
    <property type="project" value="InterPro"/>
</dbReference>
<dbReference type="Proteomes" id="UP000762676">
    <property type="component" value="Unassembled WGS sequence"/>
</dbReference>
<dbReference type="InterPro" id="IPR052709">
    <property type="entry name" value="Transposase-MT_Hybrid"/>
</dbReference>